<dbReference type="InterPro" id="IPR018035">
    <property type="entry name" value="Flagellar_FliH/T3SS_HrpE"/>
</dbReference>
<evidence type="ECO:0000256" key="8">
    <source>
        <dbReference type="ARBA" id="ARBA00022927"/>
    </source>
</evidence>
<dbReference type="GO" id="GO:0003774">
    <property type="term" value="F:cytoskeletal motor activity"/>
    <property type="evidence" value="ECO:0007669"/>
    <property type="project" value="InterPro"/>
</dbReference>
<evidence type="ECO:0000256" key="2">
    <source>
        <dbReference type="ARBA" id="ARBA00004496"/>
    </source>
</evidence>
<evidence type="ECO:0000256" key="10">
    <source>
        <dbReference type="SAM" id="MobiDB-lite"/>
    </source>
</evidence>
<evidence type="ECO:0000313" key="12">
    <source>
        <dbReference type="EMBL" id="RTR39342.1"/>
    </source>
</evidence>
<dbReference type="AlphaFoldDB" id="A0A431WUU0"/>
<comment type="subcellular location">
    <subcellularLocation>
        <location evidence="2">Cytoplasm</location>
    </subcellularLocation>
</comment>
<dbReference type="NCBIfam" id="NF004267">
    <property type="entry name" value="PRK05687.1-3"/>
    <property type="match status" value="1"/>
</dbReference>
<dbReference type="NCBIfam" id="NF004270">
    <property type="entry name" value="PRK05687.2-1"/>
    <property type="match status" value="1"/>
</dbReference>
<feature type="compositionally biased region" description="Basic and acidic residues" evidence="10">
    <location>
        <begin position="1"/>
        <end position="21"/>
    </location>
</feature>
<feature type="domain" description="Flagellar assembly protein FliH/Type III secretion system HrpE" evidence="11">
    <location>
        <begin position="124"/>
        <end position="248"/>
    </location>
</feature>
<organism evidence="12 13">
    <name type="scientific">Shewanella canadensis</name>
    <dbReference type="NCBI Taxonomy" id="271096"/>
    <lineage>
        <taxon>Bacteria</taxon>
        <taxon>Pseudomonadati</taxon>
        <taxon>Pseudomonadota</taxon>
        <taxon>Gammaproteobacteria</taxon>
        <taxon>Alteromonadales</taxon>
        <taxon>Shewanellaceae</taxon>
        <taxon>Shewanella</taxon>
    </lineage>
</organism>
<dbReference type="GO" id="GO:0005829">
    <property type="term" value="C:cytosol"/>
    <property type="evidence" value="ECO:0007669"/>
    <property type="project" value="TreeGrafter"/>
</dbReference>
<dbReference type="GO" id="GO:0015031">
    <property type="term" value="P:protein transport"/>
    <property type="evidence" value="ECO:0007669"/>
    <property type="project" value="UniProtKB-KW"/>
</dbReference>
<keyword evidence="12" id="KW-0966">Cell projection</keyword>
<keyword evidence="6" id="KW-0963">Cytoplasm</keyword>
<evidence type="ECO:0000256" key="3">
    <source>
        <dbReference type="ARBA" id="ARBA00006602"/>
    </source>
</evidence>
<feature type="region of interest" description="Disordered" evidence="10">
    <location>
        <begin position="284"/>
        <end position="334"/>
    </location>
</feature>
<dbReference type="Proteomes" id="UP000267448">
    <property type="component" value="Unassembled WGS sequence"/>
</dbReference>
<evidence type="ECO:0000256" key="5">
    <source>
        <dbReference type="ARBA" id="ARBA00022448"/>
    </source>
</evidence>
<dbReference type="GO" id="GO:0044781">
    <property type="term" value="P:bacterial-type flagellum organization"/>
    <property type="evidence" value="ECO:0007669"/>
    <property type="project" value="UniProtKB-KW"/>
</dbReference>
<comment type="similarity">
    <text evidence="3">Belongs to the FliH family.</text>
</comment>
<dbReference type="PRINTS" id="PR01003">
    <property type="entry name" value="FLGFLIH"/>
</dbReference>
<keyword evidence="13" id="KW-1185">Reference proteome</keyword>
<keyword evidence="12" id="KW-0969">Cilium</keyword>
<protein>
    <recommendedName>
        <fullName evidence="4">Flagellar assembly protein FliH</fullName>
    </recommendedName>
</protein>
<comment type="caution">
    <text evidence="12">The sequence shown here is derived from an EMBL/GenBank/DDBJ whole genome shotgun (WGS) entry which is preliminary data.</text>
</comment>
<comment type="function">
    <text evidence="1">Needed for flagellar regrowth and assembly.</text>
</comment>
<sequence length="334" mass="37343">MKPNSPDKPDEDNKPESEMDFSHWQIPDVTQVAPDDVSNLFGRKAAHHEHVEETEAFSPPTLSEIEDIRKQAEQDGFTEGKGEGYKAGIESGRLEGMKQGHSEGFEQGQEQGYQEGVEQAKVLINRFESLLSQFEKPMQLLDNEIELELVQLTMKLSKAVVGHELKTHPEHILSALRLGVDSLPIKEQGINIRLHPDDYQLVQELYSVNQLEKNRWELEAEPSLSPGDCVIHSQRSSVDMRLDTRINSVLEELEGHQQHLAQTIDQQKQELDSVANVAVPSSAAVPEHNSNNSEQQIQPDSHPQQVSMDNPGNTDALSGEDSRDESPSGDPDEQ</sequence>
<reference evidence="12 13" key="1">
    <citation type="submission" date="2018-12" db="EMBL/GenBank/DDBJ databases">
        <authorList>
            <person name="Yu L."/>
        </authorList>
    </citation>
    <scope>NUCLEOTIDE SEQUENCE [LARGE SCALE GENOMIC DNA]</scope>
    <source>
        <strain evidence="12 13">HAW-EB2</strain>
    </source>
</reference>
<dbReference type="Pfam" id="PF02108">
    <property type="entry name" value="FliH"/>
    <property type="match status" value="1"/>
</dbReference>
<dbReference type="RefSeq" id="WP_126520208.1">
    <property type="nucleotide sequence ID" value="NZ_RXNU01000004.1"/>
</dbReference>
<evidence type="ECO:0000256" key="6">
    <source>
        <dbReference type="ARBA" id="ARBA00022490"/>
    </source>
</evidence>
<feature type="compositionally biased region" description="Polar residues" evidence="10">
    <location>
        <begin position="288"/>
        <end position="316"/>
    </location>
</feature>
<dbReference type="GO" id="GO:0071973">
    <property type="term" value="P:bacterial-type flagellum-dependent cell motility"/>
    <property type="evidence" value="ECO:0007669"/>
    <property type="project" value="InterPro"/>
</dbReference>
<evidence type="ECO:0000256" key="9">
    <source>
        <dbReference type="ARBA" id="ARBA00023225"/>
    </source>
</evidence>
<proteinExistence type="inferred from homology"/>
<evidence type="ECO:0000256" key="7">
    <source>
        <dbReference type="ARBA" id="ARBA00022795"/>
    </source>
</evidence>
<dbReference type="GO" id="GO:0009288">
    <property type="term" value="C:bacterial-type flagellum"/>
    <property type="evidence" value="ECO:0007669"/>
    <property type="project" value="InterPro"/>
</dbReference>
<evidence type="ECO:0000259" key="11">
    <source>
        <dbReference type="Pfam" id="PF02108"/>
    </source>
</evidence>
<evidence type="ECO:0000256" key="4">
    <source>
        <dbReference type="ARBA" id="ARBA00016507"/>
    </source>
</evidence>
<gene>
    <name evidence="12" type="primary">fliH</name>
    <name evidence="12" type="ORF">EKG38_10560</name>
</gene>
<dbReference type="InterPro" id="IPR051472">
    <property type="entry name" value="T3SS_Stator/FliH"/>
</dbReference>
<dbReference type="PANTHER" id="PTHR34982">
    <property type="entry name" value="YOP PROTEINS TRANSLOCATION PROTEIN L"/>
    <property type="match status" value="1"/>
</dbReference>
<keyword evidence="9" id="KW-1006">Bacterial flagellum protein export</keyword>
<dbReference type="PANTHER" id="PTHR34982:SF1">
    <property type="entry name" value="FLAGELLAR ASSEMBLY PROTEIN FLIH"/>
    <property type="match status" value="1"/>
</dbReference>
<feature type="region of interest" description="Disordered" evidence="10">
    <location>
        <begin position="1"/>
        <end position="63"/>
    </location>
</feature>
<keyword evidence="7" id="KW-1005">Bacterial flagellum biogenesis</keyword>
<dbReference type="EMBL" id="RXNU01000004">
    <property type="protein sequence ID" value="RTR39342.1"/>
    <property type="molecule type" value="Genomic_DNA"/>
</dbReference>
<keyword evidence="8" id="KW-0653">Protein transport</keyword>
<evidence type="ECO:0000313" key="13">
    <source>
        <dbReference type="Proteomes" id="UP000267448"/>
    </source>
</evidence>
<dbReference type="InterPro" id="IPR000563">
    <property type="entry name" value="Flag_FliH"/>
</dbReference>
<keyword evidence="12" id="KW-0282">Flagellum</keyword>
<keyword evidence="5" id="KW-0813">Transport</keyword>
<evidence type="ECO:0000256" key="1">
    <source>
        <dbReference type="ARBA" id="ARBA00003041"/>
    </source>
</evidence>
<name>A0A431WUU0_9GAMM</name>
<dbReference type="OrthoDB" id="8480773at2"/>
<accession>A0A431WUU0</accession>